<dbReference type="EMBL" id="AP021875">
    <property type="protein sequence ID" value="BBO78498.1"/>
    <property type="molecule type" value="Genomic_DNA"/>
</dbReference>
<evidence type="ECO:0000313" key="1">
    <source>
        <dbReference type="EMBL" id="BBO78498.1"/>
    </source>
</evidence>
<evidence type="ECO:0000313" key="2">
    <source>
        <dbReference type="Proteomes" id="UP000427769"/>
    </source>
</evidence>
<dbReference type="AlphaFoldDB" id="A0A5K7ZBM1"/>
<name>A0A5K7ZBM1_9BACT</name>
<gene>
    <name evidence="1" type="ORF">DSCW_59150</name>
</gene>
<proteinExistence type="predicted"/>
<accession>A0A5K7ZBM1</accession>
<reference evidence="1 2" key="1">
    <citation type="submission" date="2019-11" db="EMBL/GenBank/DDBJ databases">
        <title>Comparative genomics of hydrocarbon-degrading Desulfosarcina strains.</title>
        <authorList>
            <person name="Watanabe M."/>
            <person name="Kojima H."/>
            <person name="Fukui M."/>
        </authorList>
    </citation>
    <scope>NUCLEOTIDE SEQUENCE [LARGE SCALE GENOMIC DNA]</scope>
    <source>
        <strain evidence="1 2">PP31</strain>
    </source>
</reference>
<dbReference type="KEGG" id="dwd:DSCW_59150"/>
<protein>
    <submittedName>
        <fullName evidence="1">Uncharacterized protein</fullName>
    </submittedName>
</protein>
<keyword evidence="2" id="KW-1185">Reference proteome</keyword>
<dbReference type="Proteomes" id="UP000427769">
    <property type="component" value="Chromosome"/>
</dbReference>
<sequence>MVPHGYSYFPKATRSVLPGFCHNDNSELAVSIWLMFFSGPTEIKNVLIIVCYNAISIFPGARWTNMVYIVLII</sequence>
<organism evidence="1 2">
    <name type="scientific">Desulfosarcina widdelii</name>
    <dbReference type="NCBI Taxonomy" id="947919"/>
    <lineage>
        <taxon>Bacteria</taxon>
        <taxon>Pseudomonadati</taxon>
        <taxon>Thermodesulfobacteriota</taxon>
        <taxon>Desulfobacteria</taxon>
        <taxon>Desulfobacterales</taxon>
        <taxon>Desulfosarcinaceae</taxon>
        <taxon>Desulfosarcina</taxon>
    </lineage>
</organism>